<dbReference type="InterPro" id="IPR011010">
    <property type="entry name" value="DNA_brk_join_enz"/>
</dbReference>
<dbReference type="SUPFAM" id="SSF56349">
    <property type="entry name" value="DNA breaking-rejoining enzymes"/>
    <property type="match status" value="1"/>
</dbReference>
<proteinExistence type="predicted"/>
<evidence type="ECO:0000313" key="3">
    <source>
        <dbReference type="EMBL" id="MBY8882976.1"/>
    </source>
</evidence>
<keyword evidence="1" id="KW-0233">DNA recombination</keyword>
<dbReference type="InterPro" id="IPR013762">
    <property type="entry name" value="Integrase-like_cat_sf"/>
</dbReference>
<dbReference type="Gene3D" id="1.10.443.10">
    <property type="entry name" value="Intergrase catalytic core"/>
    <property type="match status" value="1"/>
</dbReference>
<dbReference type="CDD" id="cd00397">
    <property type="entry name" value="DNA_BRE_C"/>
    <property type="match status" value="1"/>
</dbReference>
<keyword evidence="4" id="KW-1185">Reference proteome</keyword>
<organism evidence="3 4">
    <name type="scientific">Actinacidiphila acidipaludis</name>
    <dbReference type="NCBI Taxonomy" id="2873382"/>
    <lineage>
        <taxon>Bacteria</taxon>
        <taxon>Bacillati</taxon>
        <taxon>Actinomycetota</taxon>
        <taxon>Actinomycetes</taxon>
        <taxon>Kitasatosporales</taxon>
        <taxon>Streptomycetaceae</taxon>
        <taxon>Actinacidiphila</taxon>
    </lineage>
</organism>
<evidence type="ECO:0000313" key="4">
    <source>
        <dbReference type="Proteomes" id="UP000778578"/>
    </source>
</evidence>
<dbReference type="Pfam" id="PF00589">
    <property type="entry name" value="Phage_integrase"/>
    <property type="match status" value="1"/>
</dbReference>
<name>A0ABS7QJK2_9ACTN</name>
<protein>
    <submittedName>
        <fullName evidence="3">Site-specific integrase</fullName>
    </submittedName>
</protein>
<comment type="caution">
    <text evidence="3">The sequence shown here is derived from an EMBL/GenBank/DDBJ whole genome shotgun (WGS) entry which is preliminary data.</text>
</comment>
<evidence type="ECO:0000256" key="1">
    <source>
        <dbReference type="ARBA" id="ARBA00023172"/>
    </source>
</evidence>
<dbReference type="EMBL" id="JAINZZ010000098">
    <property type="protein sequence ID" value="MBY8882976.1"/>
    <property type="molecule type" value="Genomic_DNA"/>
</dbReference>
<dbReference type="Proteomes" id="UP000778578">
    <property type="component" value="Unassembled WGS sequence"/>
</dbReference>
<feature type="domain" description="Tyr recombinase" evidence="2">
    <location>
        <begin position="28"/>
        <end position="139"/>
    </location>
</feature>
<dbReference type="PROSITE" id="PS51898">
    <property type="entry name" value="TYR_RECOMBINASE"/>
    <property type="match status" value="1"/>
</dbReference>
<dbReference type="RefSeq" id="WP_222969740.1">
    <property type="nucleotide sequence ID" value="NZ_JAINZZ010000098.1"/>
</dbReference>
<dbReference type="InterPro" id="IPR002104">
    <property type="entry name" value="Integrase_catalytic"/>
</dbReference>
<gene>
    <name evidence="3" type="ORF">K7862_35890</name>
</gene>
<reference evidence="3 4" key="1">
    <citation type="submission" date="2021-08" db="EMBL/GenBank/DDBJ databases">
        <title>WGS of actinomycetes from Thailand.</title>
        <authorList>
            <person name="Thawai C."/>
        </authorList>
    </citation>
    <scope>NUCLEOTIDE SEQUENCE [LARGE SCALE GENOMIC DNA]</scope>
    <source>
        <strain evidence="3 4">PLK6-54</strain>
    </source>
</reference>
<sequence length="139" mass="15132">MVQISCRAGRTRRGCAAGAQAGQDRHEGHAGAVRDDQCAALLKACQGRDLRDVRDMAIVRFMLEARAGEVANLMVADVSLAAGTAVIRRTKTGRPRTVPFGARTTASIDRYLRARRSHRLASTPGLWLARLAPRRDRLG</sequence>
<accession>A0ABS7QJK2</accession>
<evidence type="ECO:0000259" key="2">
    <source>
        <dbReference type="PROSITE" id="PS51898"/>
    </source>
</evidence>